<accession>A0ACC5VZN5</accession>
<evidence type="ECO:0000313" key="2">
    <source>
        <dbReference type="Proteomes" id="UP001319828"/>
    </source>
</evidence>
<protein>
    <submittedName>
        <fullName evidence="1">Hemagglutinin repeat-containing protein</fullName>
    </submittedName>
</protein>
<dbReference type="EMBL" id="JACHUQ010000002">
    <property type="protein sequence ID" value="MBZ7974093.1"/>
    <property type="molecule type" value="Genomic_DNA"/>
</dbReference>
<reference evidence="1" key="1">
    <citation type="submission" date="2020-07" db="EMBL/GenBank/DDBJ databases">
        <title>Campylobacter molothri sp. nov. isolated from wild birds.</title>
        <authorList>
            <person name="Miller W.G."/>
            <person name="Chapman M.H."/>
            <person name="Yee E."/>
            <person name="Lopes B.S."/>
            <person name="Forbes K.J."/>
        </authorList>
    </citation>
    <scope>NUCLEOTIDE SEQUENCE</scope>
    <source>
        <strain evidence="1">RM9754</strain>
    </source>
</reference>
<gene>
    <name evidence="1" type="ORF">H2252_01715</name>
</gene>
<keyword evidence="2" id="KW-1185">Reference proteome</keyword>
<dbReference type="Proteomes" id="UP001319828">
    <property type="component" value="Unassembled WGS sequence"/>
</dbReference>
<name>A0ACC5VZN5_9BACT</name>
<proteinExistence type="predicted"/>
<comment type="caution">
    <text evidence="1">The sequence shown here is derived from an EMBL/GenBank/DDBJ whole genome shotgun (WGS) entry which is preliminary data.</text>
</comment>
<evidence type="ECO:0000313" key="1">
    <source>
        <dbReference type="EMBL" id="MBZ7974093.1"/>
    </source>
</evidence>
<sequence length="1859" mass="200285">MEFNKKKIVRLSLNLTLLGALFPCVLLSADLRQRNGNIIVSRTTDMVKSSNNTDVINIKNPNKNGVSHNQFEDFNVKDGVIFNNSLIDGNSQIGGWVNKNPNLKQNANTIINEIFSKQGSNINGPVEVFGKSANLIFANENGFSVNGATFLNTKGVTLSAGKFNGDFTTETTSNGRIDIGEKGVVVDGDYFNVISRSIGIAGNIAHYQSGRYLSNINFIAGLNKVDLSNNNIPKILASRQTNDKIDYGIDGRNLGSMYANTVTLVSTEEGVGVRHTGIIRGLKDIIVKVNGNAEFQALGVNQGGNIDVNARDITTSLIDADNIRLNADGKITNEGLYRGKNIKIDAQDFENAKQTHFNKETKDVFKTNVENSQIDTDSLDLHTKNKAINFGSINTLGDVKINTGSFENQGKISANKDVYLTLNNDDFINQGKIFSQNNIYLQANKNLTLNSGNLYAKNLLDIKSLGDLYINSKLENSSSIGLEAKDIFNKNLVASGKDLTLNAKGSIINDGYFLARNDLKATASHITNNSTFNSLNNAYLNADIIDNNGLIVANKDINIEVKELNNNASLTGSIQSYDEKIKGNGWANYGDTLFKRWNMEVGIDNLKYVNNLDAKQASIQAGGNININTTSKNKLAQINNSGKIIAQGNIVSYGSINNKSLSQDLNIEDVLSHVKLDGFFAKEYLGYWNTNWTDYFTKGGSLLDALRYFASNKSKDHQRESAWNALKDAAAHNETLHLYFSLLFGSDYASKRFIPDPSQWNHDAKIVFKAKSEALIASNGKLNLNSKEFNQGLVSSFDENSALIKSHLEDAINNKDLASQLIPDIADSGLFHFTNTKNENISYEYTSDSVAVDADKYFGFKDVAKEFKDKNLDDVTVVGDSLFQNQLIKDMYSKLGMHGTLSDEDIKRLLENGAKYANEHGLKLGQGLGKNQMADDDMILFEEVNRDGKTVFVPKFYFSHKTLEANKGGVNIVGKDGVDINTDRFDSSLGNIASEGTVNINVDDKMNLHSSSVSGKNVNIQGNEVNIDTLLGVDEKGSHNSINKSQISGKDTVDVSANKDINIKNSNVVADSENSKITLHSKDGNINISNDYANSSSFKNTNTDAENTNALQTTDKVLSSNFKAGNIDIMSNKDVNIVGSNVDANHEINIKGKDVNIKDAHEKSNVTFDGIRYGKASISYEKGDSEITKSIGSNLNSKGDIKIDAENNVNVVGSNVKAENSVDLNGKNIDIKNGENTISSSLDSSTLSALGYRHDSVSSDSSLASSSNVEAGNLNLHAQNKATITGSHLDGKDINIHANEVDFVAAKNQNHMQSNSSAIGFFGDANIGLGGHGVGAKYSFTDQISSAGPTYDDNFRGSSTLGSSEIGIEFAKTQKTEDESSYLSSSVKGMNINIEADGTLDIGGGNFEADKDVNLKGGEVKSTKYEDTKTEDSTKFGIYGKERLETGGLAVSALNQGLGNLNNDKGTNYAIPTAQAVLNTIGVIHDNIAEASSGESIGFTFEKEHEQSSKENTTHIKAGGKLNIESTKGDITLNGVDAKADEIDIKAKDNFIANAAKSNSSASNVSFGMEMGVKKIAGYNVFDGGDVGGEIEISSGGSHSKQNETKYYNSNFDGNNVNIITGKDTTLNGANIKASNNVDLNINGDLKINSLKDQFSSEKMSGSLGGSVGLGLSSNHIITGDFSGTVGIGYAKTDNQTVGTQSGISAGNELNGHLNGDLSLEGGILNSDTKKGNLSLGGKVIGSNIDIHEKSDGANVTLTGATGHSYRGKIDLNDHIDKTGKVNSAMNIDINGKKDYDLSQDTQNTQNTQDRSWNGGTIDTNGISIPKIKDGVNNFIHAGSDSNSDPHHQTSNLIRRGYE</sequence>
<organism evidence="1 2">
    <name type="scientific">Campylobacter molothri</name>
    <dbReference type="NCBI Taxonomy" id="1032242"/>
    <lineage>
        <taxon>Bacteria</taxon>
        <taxon>Pseudomonadati</taxon>
        <taxon>Campylobacterota</taxon>
        <taxon>Epsilonproteobacteria</taxon>
        <taxon>Campylobacterales</taxon>
        <taxon>Campylobacteraceae</taxon>
        <taxon>Campylobacter</taxon>
    </lineage>
</organism>